<dbReference type="PANTHER" id="PTHR24015:SF553">
    <property type="entry name" value="DYW DOMAIN-CONTAINING PROTEIN"/>
    <property type="match status" value="1"/>
</dbReference>
<evidence type="ECO:0008006" key="3">
    <source>
        <dbReference type="Google" id="ProtNLM"/>
    </source>
</evidence>
<evidence type="ECO:0000313" key="1">
    <source>
        <dbReference type="EMBL" id="KAH9304433.1"/>
    </source>
</evidence>
<feature type="non-terminal residue" evidence="1">
    <location>
        <position position="1"/>
    </location>
</feature>
<organism evidence="1 2">
    <name type="scientific">Taxus chinensis</name>
    <name type="common">Chinese yew</name>
    <name type="synonym">Taxus wallichiana var. chinensis</name>
    <dbReference type="NCBI Taxonomy" id="29808"/>
    <lineage>
        <taxon>Eukaryota</taxon>
        <taxon>Viridiplantae</taxon>
        <taxon>Streptophyta</taxon>
        <taxon>Embryophyta</taxon>
        <taxon>Tracheophyta</taxon>
        <taxon>Spermatophyta</taxon>
        <taxon>Pinopsida</taxon>
        <taxon>Pinidae</taxon>
        <taxon>Conifers II</taxon>
        <taxon>Cupressales</taxon>
        <taxon>Taxaceae</taxon>
        <taxon>Taxus</taxon>
    </lineage>
</organism>
<reference evidence="1 2" key="1">
    <citation type="journal article" date="2021" name="Nat. Plants">
        <title>The Taxus genome provides insights into paclitaxel biosynthesis.</title>
        <authorList>
            <person name="Xiong X."/>
            <person name="Gou J."/>
            <person name="Liao Q."/>
            <person name="Li Y."/>
            <person name="Zhou Q."/>
            <person name="Bi G."/>
            <person name="Li C."/>
            <person name="Du R."/>
            <person name="Wang X."/>
            <person name="Sun T."/>
            <person name="Guo L."/>
            <person name="Liang H."/>
            <person name="Lu P."/>
            <person name="Wu Y."/>
            <person name="Zhang Z."/>
            <person name="Ro D.K."/>
            <person name="Shang Y."/>
            <person name="Huang S."/>
            <person name="Yan J."/>
        </authorList>
    </citation>
    <scope>NUCLEOTIDE SEQUENCE [LARGE SCALE GENOMIC DNA]</scope>
    <source>
        <strain evidence="1">Ta-2019</strain>
    </source>
</reference>
<dbReference type="EMBL" id="JAHRHJ020000008">
    <property type="protein sequence ID" value="KAH9304433.1"/>
    <property type="molecule type" value="Genomic_DNA"/>
</dbReference>
<evidence type="ECO:0000313" key="2">
    <source>
        <dbReference type="Proteomes" id="UP000824469"/>
    </source>
</evidence>
<dbReference type="InterPro" id="IPR011990">
    <property type="entry name" value="TPR-like_helical_dom_sf"/>
</dbReference>
<proteinExistence type="predicted"/>
<name>A0AA38FIK1_TAXCH</name>
<dbReference type="GO" id="GO:0009451">
    <property type="term" value="P:RNA modification"/>
    <property type="evidence" value="ECO:0007669"/>
    <property type="project" value="InterPro"/>
</dbReference>
<comment type="caution">
    <text evidence="1">The sequence shown here is derived from an EMBL/GenBank/DDBJ whole genome shotgun (WGS) entry which is preliminary data.</text>
</comment>
<dbReference type="AlphaFoldDB" id="A0AA38FIK1"/>
<feature type="non-terminal residue" evidence="1">
    <location>
        <position position="51"/>
    </location>
</feature>
<sequence>YVQNRCCDEALELFDQMELAGPKPNSITVVSILPACADLEDLQQGKNIHDY</sequence>
<keyword evidence="2" id="KW-1185">Reference proteome</keyword>
<dbReference type="InterPro" id="IPR046960">
    <property type="entry name" value="PPR_At4g14850-like_plant"/>
</dbReference>
<dbReference type="GO" id="GO:0003723">
    <property type="term" value="F:RNA binding"/>
    <property type="evidence" value="ECO:0007669"/>
    <property type="project" value="InterPro"/>
</dbReference>
<dbReference type="Proteomes" id="UP000824469">
    <property type="component" value="Unassembled WGS sequence"/>
</dbReference>
<dbReference type="Gene3D" id="1.25.40.10">
    <property type="entry name" value="Tetratricopeptide repeat domain"/>
    <property type="match status" value="1"/>
</dbReference>
<dbReference type="PANTHER" id="PTHR24015">
    <property type="entry name" value="OS07G0578800 PROTEIN-RELATED"/>
    <property type="match status" value="1"/>
</dbReference>
<gene>
    <name evidence="1" type="ORF">KI387_008837</name>
</gene>
<accession>A0AA38FIK1</accession>
<protein>
    <recommendedName>
        <fullName evidence="3">Pentatricopeptide repeat-containing protein</fullName>
    </recommendedName>
</protein>